<comment type="caution">
    <text evidence="5">The sequence shown here is derived from an EMBL/GenBank/DDBJ whole genome shotgun (WGS) entry which is preliminary data.</text>
</comment>
<dbReference type="EMBL" id="AGBW02010753">
    <property type="protein sequence ID" value="OWR47894.1"/>
    <property type="molecule type" value="Genomic_DNA"/>
</dbReference>
<keyword evidence="1" id="KW-0393">Immunoglobulin domain</keyword>
<dbReference type="GO" id="GO:0098632">
    <property type="term" value="F:cell-cell adhesion mediator activity"/>
    <property type="evidence" value="ECO:0007669"/>
    <property type="project" value="TreeGrafter"/>
</dbReference>
<evidence type="ECO:0000259" key="4">
    <source>
        <dbReference type="PROSITE" id="PS50835"/>
    </source>
</evidence>
<feature type="domain" description="Ig-like" evidence="4">
    <location>
        <begin position="245"/>
        <end position="394"/>
    </location>
</feature>
<evidence type="ECO:0000256" key="1">
    <source>
        <dbReference type="ARBA" id="ARBA00023319"/>
    </source>
</evidence>
<dbReference type="GO" id="GO:0007156">
    <property type="term" value="P:homophilic cell adhesion via plasma membrane adhesion molecules"/>
    <property type="evidence" value="ECO:0007669"/>
    <property type="project" value="TreeGrafter"/>
</dbReference>
<keyword evidence="3" id="KW-0812">Transmembrane</keyword>
<feature type="region of interest" description="Disordered" evidence="2">
    <location>
        <begin position="33"/>
        <end position="67"/>
    </location>
</feature>
<dbReference type="InterPro" id="IPR036179">
    <property type="entry name" value="Ig-like_dom_sf"/>
</dbReference>
<dbReference type="AlphaFoldDB" id="A0A212F2E6"/>
<feature type="domain" description="Ig-like" evidence="4">
    <location>
        <begin position="409"/>
        <end position="509"/>
    </location>
</feature>
<dbReference type="PANTHER" id="PTHR10075:SF101">
    <property type="entry name" value="ZWEI IG DOMAIN PROTEIN ZIG-3"/>
    <property type="match status" value="1"/>
</dbReference>
<sequence length="557" mass="59064">MAPCAENEAAAGEESRVTVTAGAPLTVECRLRPEQRAEWRRDGATPPPDLRAAPEAAAGSGLAARLQAPAARDHHAGLYTCSRERDHRVRVVVLPGTGPGAGRACFWLLAVTLRHSAVTPSARPLSESAAPVSVSPSASEAVPAAPAGPVSPAAAGASDLAELLYDVRGNLSLHCSLPNENSLAYVWTKNGTALEQVWEMTGRYVLEKGGAELRLARALEDDFGNYTCGVAGRSETQGWAVRGRPHLKVPANTNVVEGQRLKLVCKVIGKPYRPVSWWYSNSSDDEGNFTEVTAALGARAVVGSGEGGAPGAVLTVEAAARSPHRYLFLITVISEDAAAAAIATPSNNLMTTKNGTALEQVWEMTGRYVLEKGGAELRLARALEDDFGNYTCGVAGRSETQGWAVRGRPHLKVPANTNVVEGQRLKLVCKVIGKPYRPVSWWYSNSSDDEGNFTEVTAALGARAVVGSGEGGAPGAVLTVEAAARSDAGRYRCSAPDATLPATTTLRVKDMYAALWPFLGICAEVFVLCAIILVYEKRRTKPELDDSDTDNHDQKKS</sequence>
<dbReference type="GO" id="GO:0005886">
    <property type="term" value="C:plasma membrane"/>
    <property type="evidence" value="ECO:0007669"/>
    <property type="project" value="TreeGrafter"/>
</dbReference>
<reference evidence="5 6" key="1">
    <citation type="journal article" date="2011" name="Cell">
        <title>The monarch butterfly genome yields insights into long-distance migration.</title>
        <authorList>
            <person name="Zhan S."/>
            <person name="Merlin C."/>
            <person name="Boore J.L."/>
            <person name="Reppert S.M."/>
        </authorList>
    </citation>
    <scope>NUCLEOTIDE SEQUENCE [LARGE SCALE GENOMIC DNA]</scope>
    <source>
        <strain evidence="5">F-2</strain>
    </source>
</reference>
<dbReference type="GO" id="GO:0070593">
    <property type="term" value="P:dendrite self-avoidance"/>
    <property type="evidence" value="ECO:0007669"/>
    <property type="project" value="TreeGrafter"/>
</dbReference>
<proteinExistence type="predicted"/>
<evidence type="ECO:0000256" key="2">
    <source>
        <dbReference type="SAM" id="MobiDB-lite"/>
    </source>
</evidence>
<dbReference type="GO" id="GO:0030424">
    <property type="term" value="C:axon"/>
    <property type="evidence" value="ECO:0007669"/>
    <property type="project" value="TreeGrafter"/>
</dbReference>
<dbReference type="Gene3D" id="2.60.40.10">
    <property type="entry name" value="Immunoglobulins"/>
    <property type="match status" value="4"/>
</dbReference>
<feature type="compositionally biased region" description="Low complexity" evidence="2">
    <location>
        <begin position="50"/>
        <end position="67"/>
    </location>
</feature>
<gene>
    <name evidence="5" type="ORF">KGM_210507</name>
</gene>
<evidence type="ECO:0000313" key="5">
    <source>
        <dbReference type="EMBL" id="OWR47894.1"/>
    </source>
</evidence>
<dbReference type="InterPro" id="IPR007110">
    <property type="entry name" value="Ig-like_dom"/>
</dbReference>
<dbReference type="Proteomes" id="UP000007151">
    <property type="component" value="Unassembled WGS sequence"/>
</dbReference>
<dbReference type="Pfam" id="PF13927">
    <property type="entry name" value="Ig_3"/>
    <property type="match status" value="1"/>
</dbReference>
<dbReference type="InterPro" id="IPR013783">
    <property type="entry name" value="Ig-like_fold"/>
</dbReference>
<name>A0A212F2E6_DANPL</name>
<dbReference type="PANTHER" id="PTHR10075">
    <property type="entry name" value="BASIGIN RELATED"/>
    <property type="match status" value="1"/>
</dbReference>
<dbReference type="eggNOG" id="ENOG502S2VT">
    <property type="taxonomic scope" value="Eukaryota"/>
</dbReference>
<dbReference type="InterPro" id="IPR003599">
    <property type="entry name" value="Ig_sub"/>
</dbReference>
<feature type="transmembrane region" description="Helical" evidence="3">
    <location>
        <begin position="514"/>
        <end position="535"/>
    </location>
</feature>
<dbReference type="SUPFAM" id="SSF48726">
    <property type="entry name" value="Immunoglobulin"/>
    <property type="match status" value="4"/>
</dbReference>
<keyword evidence="3" id="KW-1133">Transmembrane helix</keyword>
<dbReference type="SMART" id="SM00408">
    <property type="entry name" value="IGc2"/>
    <property type="match status" value="4"/>
</dbReference>
<keyword evidence="6" id="KW-1185">Reference proteome</keyword>
<keyword evidence="3" id="KW-0472">Membrane</keyword>
<evidence type="ECO:0000313" key="6">
    <source>
        <dbReference type="Proteomes" id="UP000007151"/>
    </source>
</evidence>
<dbReference type="InParanoid" id="A0A212F2E6"/>
<feature type="compositionally biased region" description="Basic and acidic residues" evidence="2">
    <location>
        <begin position="33"/>
        <end position="43"/>
    </location>
</feature>
<organism evidence="5 6">
    <name type="scientific">Danaus plexippus plexippus</name>
    <dbReference type="NCBI Taxonomy" id="278856"/>
    <lineage>
        <taxon>Eukaryota</taxon>
        <taxon>Metazoa</taxon>
        <taxon>Ecdysozoa</taxon>
        <taxon>Arthropoda</taxon>
        <taxon>Hexapoda</taxon>
        <taxon>Insecta</taxon>
        <taxon>Pterygota</taxon>
        <taxon>Neoptera</taxon>
        <taxon>Endopterygota</taxon>
        <taxon>Lepidoptera</taxon>
        <taxon>Glossata</taxon>
        <taxon>Ditrysia</taxon>
        <taxon>Papilionoidea</taxon>
        <taxon>Nymphalidae</taxon>
        <taxon>Danainae</taxon>
        <taxon>Danaini</taxon>
        <taxon>Danaina</taxon>
        <taxon>Danaus</taxon>
        <taxon>Danaus</taxon>
    </lineage>
</organism>
<dbReference type="STRING" id="278856.A0A212F2E6"/>
<accession>A0A212F2E6</accession>
<dbReference type="SMART" id="SM00409">
    <property type="entry name" value="IG"/>
    <property type="match status" value="4"/>
</dbReference>
<evidence type="ECO:0000256" key="3">
    <source>
        <dbReference type="SAM" id="Phobius"/>
    </source>
</evidence>
<dbReference type="InterPro" id="IPR003598">
    <property type="entry name" value="Ig_sub2"/>
</dbReference>
<feature type="domain" description="Ig-like" evidence="4">
    <location>
        <begin position="3"/>
        <end position="81"/>
    </location>
</feature>
<dbReference type="KEGG" id="dpl:KGM_210507"/>
<dbReference type="CDD" id="cd00096">
    <property type="entry name" value="Ig"/>
    <property type="match status" value="1"/>
</dbReference>
<dbReference type="GO" id="GO:0007411">
    <property type="term" value="P:axon guidance"/>
    <property type="evidence" value="ECO:0007669"/>
    <property type="project" value="TreeGrafter"/>
</dbReference>
<protein>
    <recommendedName>
        <fullName evidence="4">Ig-like domain-containing protein</fullName>
    </recommendedName>
</protein>
<dbReference type="PROSITE" id="PS50835">
    <property type="entry name" value="IG_LIKE"/>
    <property type="match status" value="4"/>
</dbReference>
<feature type="domain" description="Ig-like" evidence="4">
    <location>
        <begin position="136"/>
        <end position="230"/>
    </location>
</feature>